<dbReference type="InterPro" id="IPR007048">
    <property type="entry name" value="IraD/Gp25-like"/>
</dbReference>
<dbReference type="Proteomes" id="UP001597233">
    <property type="component" value="Unassembled WGS sequence"/>
</dbReference>
<dbReference type="Gene3D" id="3.10.450.40">
    <property type="match status" value="1"/>
</dbReference>
<comment type="caution">
    <text evidence="2">The sequence shown here is derived from an EMBL/GenBank/DDBJ whole genome shotgun (WGS) entry which is preliminary data.</text>
</comment>
<dbReference type="EMBL" id="JBHUEH010000023">
    <property type="protein sequence ID" value="MFD1887399.1"/>
    <property type="molecule type" value="Genomic_DNA"/>
</dbReference>
<evidence type="ECO:0000313" key="2">
    <source>
        <dbReference type="EMBL" id="MFD1887399.1"/>
    </source>
</evidence>
<reference evidence="3" key="1">
    <citation type="journal article" date="2019" name="Int. J. Syst. Evol. Microbiol.">
        <title>The Global Catalogue of Microorganisms (GCM) 10K type strain sequencing project: providing services to taxonomists for standard genome sequencing and annotation.</title>
        <authorList>
            <consortium name="The Broad Institute Genomics Platform"/>
            <consortium name="The Broad Institute Genome Sequencing Center for Infectious Disease"/>
            <person name="Wu L."/>
            <person name="Ma J."/>
        </authorList>
    </citation>
    <scope>NUCLEOTIDE SEQUENCE [LARGE SCALE GENOMIC DNA]</scope>
    <source>
        <strain evidence="3">CCUG 54950</strain>
    </source>
</reference>
<gene>
    <name evidence="2" type="ORF">ACFSC9_18035</name>
</gene>
<proteinExistence type="predicted"/>
<protein>
    <submittedName>
        <fullName evidence="2">GPW/gp25 family protein</fullName>
    </submittedName>
</protein>
<accession>A0ABW4RNS6</accession>
<dbReference type="Pfam" id="PF04965">
    <property type="entry name" value="GPW_gp25"/>
    <property type="match status" value="1"/>
</dbReference>
<dbReference type="SUPFAM" id="SSF160719">
    <property type="entry name" value="gpW/gp25-like"/>
    <property type="match status" value="1"/>
</dbReference>
<sequence>MAQRSFLGRGWSFPVQVDPATGRIGMSEYGDDIREAIRILIGTMPGERVMNPEFGCRIRQYQFDTLDVTTMNLMAKSVREAIARWEPRVTEVEVRVHQDDPEQGTVRIEVRYRERATNHVSNQVYPFYLYGG</sequence>
<keyword evidence="3" id="KW-1185">Reference proteome</keyword>
<organism evidence="2 3">
    <name type="scientific">Paenibacillus wenxiniae</name>
    <dbReference type="NCBI Taxonomy" id="1636843"/>
    <lineage>
        <taxon>Bacteria</taxon>
        <taxon>Bacillati</taxon>
        <taxon>Bacillota</taxon>
        <taxon>Bacilli</taxon>
        <taxon>Bacillales</taxon>
        <taxon>Paenibacillaceae</taxon>
        <taxon>Paenibacillus</taxon>
    </lineage>
</organism>
<feature type="domain" description="IraD/Gp25-like" evidence="1">
    <location>
        <begin position="29"/>
        <end position="118"/>
    </location>
</feature>
<evidence type="ECO:0000259" key="1">
    <source>
        <dbReference type="Pfam" id="PF04965"/>
    </source>
</evidence>
<dbReference type="RefSeq" id="WP_347325115.1">
    <property type="nucleotide sequence ID" value="NZ_JBCGUH010000005.1"/>
</dbReference>
<evidence type="ECO:0000313" key="3">
    <source>
        <dbReference type="Proteomes" id="UP001597233"/>
    </source>
</evidence>
<name>A0ABW4RNS6_9BACL</name>